<evidence type="ECO:0000313" key="1">
    <source>
        <dbReference type="EMBL" id="ARE27151.1"/>
    </source>
</evidence>
<reference evidence="2 3" key="1">
    <citation type="journal article" date="2017" name="BMC Genomics">
        <title>Comparative and functional genomics of the Lactococcus lactis taxon; insights into evolution and niche adaptation.</title>
        <authorList>
            <person name="Kelleher P."/>
            <person name="Bottacini F."/>
            <person name="Mahony J."/>
            <person name="Kilcawley K.N."/>
            <person name="van Sinderen D."/>
        </authorList>
    </citation>
    <scope>NUCLEOTIDE SEQUENCE [LARGE SCALE GENOMIC DNA]</scope>
    <source>
        <strain evidence="2 3">JM1</strain>
        <plasmid evidence="1">pMPJM1</plasmid>
        <plasmid evidence="3">pmpjm1</plasmid>
    </source>
</reference>
<keyword evidence="1" id="KW-0436">Ligase</keyword>
<dbReference type="GO" id="GO:0004812">
    <property type="term" value="F:aminoacyl-tRNA ligase activity"/>
    <property type="evidence" value="ECO:0007669"/>
    <property type="project" value="UniProtKB-KW"/>
</dbReference>
<dbReference type="AlphaFoldDB" id="A0A1V0PDA5"/>
<geneLocation type="plasmid" evidence="1">
    <name>pMPJM1</name>
</geneLocation>
<evidence type="ECO:0000313" key="3">
    <source>
        <dbReference type="Proteomes" id="UP000191806"/>
    </source>
</evidence>
<keyword evidence="1" id="KW-0030">Aminoacyl-tRNA synthetase</keyword>
<protein>
    <submittedName>
        <fullName evidence="1">Tryptophanyl-tRNA synthetase</fullName>
    </submittedName>
</protein>
<keyword evidence="2" id="KW-0614">Plasmid</keyword>
<geneLocation type="plasmid" evidence="2">
    <name>pJM1A</name>
</geneLocation>
<dbReference type="EMBL" id="CP016746">
    <property type="protein sequence ID" value="ARE27151.1"/>
    <property type="molecule type" value="Genomic_DNA"/>
</dbReference>
<dbReference type="EMBL" id="CP016746">
    <property type="protein sequence ID" value="ARE27165.1"/>
    <property type="molecule type" value="Genomic_DNA"/>
</dbReference>
<reference evidence="2" key="2">
    <citation type="submission" date="2023-03" db="EMBL/GenBank/DDBJ databases">
        <authorList>
            <person name="McDonnell B."/>
        </authorList>
    </citation>
    <scope>NUCLEOTIDE SEQUENCE</scope>
    <source>
        <strain evidence="2">JM1</strain>
        <plasmid evidence="2">pJM1A</plasmid>
    </source>
</reference>
<accession>A0A1V0PDA5</accession>
<dbReference type="Proteomes" id="UP000191806">
    <property type="component" value="Plasmid pJM1A"/>
</dbReference>
<organism evidence="2 3">
    <name type="scientific">Lactococcus lactis subsp. cremoris</name>
    <name type="common">Streptococcus cremoris</name>
    <dbReference type="NCBI Taxonomy" id="1359"/>
    <lineage>
        <taxon>Bacteria</taxon>
        <taxon>Bacillati</taxon>
        <taxon>Bacillota</taxon>
        <taxon>Bacilli</taxon>
        <taxon>Lactobacillales</taxon>
        <taxon>Streptococcaceae</taxon>
        <taxon>Lactococcus</taxon>
    </lineage>
</organism>
<geneLocation type="plasmid" evidence="3">
    <name>pmpjm1</name>
</geneLocation>
<gene>
    <name evidence="2" type="ORF">LLJM1_04105</name>
    <name evidence="1" type="ORF">LLJM1_MP0037</name>
</gene>
<sequence>MKQQQLRKSFLKNYHQTPKWRDRAFKNNMCCGIFDLVIGSALLNNEFPNEASVRRRVTQLVKWGTQHDYMNGHYTKVGEFFDAQTFKAFIDGISNARLQDNQGYEEVIYYLRELDTAIETFNSEEELASKLEKLSMNQLVIFPYEPAYDMFEGKQHEKNGDHFLHFGLVLPNAKRKKYYRVIQTSRGREVRKPNFTLFMFNHFAQPKHLFKQNMKPRGFGYKWQLQFPWKKYAGDHEENFSVKTVPKYQEFNVSGQMLVLTKKGEKNA</sequence>
<name>A0A1V0PDA5_LACLC</name>
<dbReference type="RefSeq" id="WP_063280585.1">
    <property type="nucleotide sequence ID" value="NZ_CP016746.2"/>
</dbReference>
<evidence type="ECO:0000313" key="2">
    <source>
        <dbReference type="EMBL" id="ARE27165.1"/>
    </source>
</evidence>
<proteinExistence type="predicted"/>